<dbReference type="InterPro" id="IPR015590">
    <property type="entry name" value="Aldehyde_DH_dom"/>
</dbReference>
<geneLocation type="plasmid" evidence="7 8">
    <name>pRHL2</name>
</geneLocation>
<dbReference type="FunFam" id="3.40.605.10:FF:000007">
    <property type="entry name" value="NAD/NADP-dependent betaine aldehyde dehydrogenase"/>
    <property type="match status" value="1"/>
</dbReference>
<dbReference type="AlphaFoldDB" id="Q0RW45"/>
<keyword evidence="7" id="KW-0614">Plasmid</keyword>
<protein>
    <submittedName>
        <fullName evidence="7">Possible aldehyde dehydrogenase</fullName>
        <ecNumber evidence="7">1.2.1.-</ecNumber>
    </submittedName>
</protein>
<evidence type="ECO:0000256" key="4">
    <source>
        <dbReference type="RuleBase" id="RU003345"/>
    </source>
</evidence>
<feature type="active site" evidence="3">
    <location>
        <position position="256"/>
    </location>
</feature>
<accession>Q0RW45</accession>
<dbReference type="RefSeq" id="WP_011600129.1">
    <property type="nucleotide sequence ID" value="NC_008270.1"/>
</dbReference>
<dbReference type="GO" id="GO:0016620">
    <property type="term" value="F:oxidoreductase activity, acting on the aldehyde or oxo group of donors, NAD or NADP as acceptor"/>
    <property type="evidence" value="ECO:0007669"/>
    <property type="project" value="InterPro"/>
</dbReference>
<dbReference type="EMBL" id="CP000433">
    <property type="protein sequence ID" value="ABH00491.1"/>
    <property type="molecule type" value="Genomic_DNA"/>
</dbReference>
<dbReference type="PANTHER" id="PTHR11699">
    <property type="entry name" value="ALDEHYDE DEHYDROGENASE-RELATED"/>
    <property type="match status" value="1"/>
</dbReference>
<dbReference type="InterPro" id="IPR029510">
    <property type="entry name" value="Ald_DH_CS_GLU"/>
</dbReference>
<sequence length="495" mass="51984">MFDTLPEIDRSGPKVHLHIGDRSLDTGSAGVHRRVNPSTGEVDGEIPLAGATEIDEAVRAAHAAYPAWRRTPGPERRRLLLKLADLLEANGPEFGRRTTIDMGMNYVPHLGMLGEWPRYYAGWADKIVSDVTGLGASGGEFSYTIAEPYGVIGVIITWNGPVGSMCMKLPPALAAGNTVVVKPPELAPYGPELFAELVKEAGFPPGVINIVPGGREAGEALVTHPLVQKISFTGGPATAKAILRSTAETMKPTLLELGGKSANLIFEDADLDSACTHAAVMSVGFLAGQGCAFPTRMLVQDTIYEDVVQRIEKIVSGFVVGDPFDPRTTTGPVVNQAAVDRILGFIEGAKRDGARLVIGGKRAGGELAQGCFIEPTVFADVDPDSELAQGEVFGPVLSIIKFSTEDEAIEIANGTPYALAAYIRTSDVTRAHRVAEQLVAGTISINGASNLAADKPFGGFNLSGTGKEGGKAGLDEFLRIKSVGVGMGTGAFGGY</sequence>
<dbReference type="FunFam" id="3.40.309.10:FF:000012">
    <property type="entry name" value="Betaine aldehyde dehydrogenase"/>
    <property type="match status" value="1"/>
</dbReference>
<dbReference type="PROSITE" id="PS00687">
    <property type="entry name" value="ALDEHYDE_DEHYDR_GLU"/>
    <property type="match status" value="1"/>
</dbReference>
<evidence type="ECO:0000259" key="6">
    <source>
        <dbReference type="Pfam" id="PF00171"/>
    </source>
</evidence>
<evidence type="ECO:0000256" key="3">
    <source>
        <dbReference type="PROSITE-ProRule" id="PRU10007"/>
    </source>
</evidence>
<feature type="compositionally biased region" description="Basic and acidic residues" evidence="5">
    <location>
        <begin position="12"/>
        <end position="24"/>
    </location>
</feature>
<evidence type="ECO:0000256" key="1">
    <source>
        <dbReference type="ARBA" id="ARBA00009986"/>
    </source>
</evidence>
<dbReference type="OrthoDB" id="6882680at2"/>
<proteinExistence type="inferred from homology"/>
<keyword evidence="2 4" id="KW-0560">Oxidoreductase</keyword>
<feature type="region of interest" description="Disordered" evidence="5">
    <location>
        <begin position="12"/>
        <end position="45"/>
    </location>
</feature>
<dbReference type="Gene3D" id="3.40.309.10">
    <property type="entry name" value="Aldehyde Dehydrogenase, Chain A, domain 2"/>
    <property type="match status" value="1"/>
</dbReference>
<reference evidence="8" key="1">
    <citation type="journal article" date="2006" name="Proc. Natl. Acad. Sci. U.S.A.">
        <title>The complete genome of Rhodococcus sp. RHA1 provides insights into a catabolic powerhouse.</title>
        <authorList>
            <person name="McLeod M.P."/>
            <person name="Warren R.L."/>
            <person name="Hsiao W.W.L."/>
            <person name="Araki N."/>
            <person name="Myhre M."/>
            <person name="Fernandes C."/>
            <person name="Miyazawa D."/>
            <person name="Wong W."/>
            <person name="Lillquist A.L."/>
            <person name="Wang D."/>
            <person name="Dosanjh M."/>
            <person name="Hara H."/>
            <person name="Petrescu A."/>
            <person name="Morin R.D."/>
            <person name="Yang G."/>
            <person name="Stott J.M."/>
            <person name="Schein J.E."/>
            <person name="Shin H."/>
            <person name="Smailus D."/>
            <person name="Siddiqui A.S."/>
            <person name="Marra M.A."/>
            <person name="Jones S.J.M."/>
            <person name="Holt R."/>
            <person name="Brinkman F.S.L."/>
            <person name="Miyauchi K."/>
            <person name="Fukuda M."/>
            <person name="Davies J.E."/>
            <person name="Mohn W.W."/>
            <person name="Eltis L.D."/>
        </authorList>
    </citation>
    <scope>NUCLEOTIDE SEQUENCE [LARGE SCALE GENOMIC DNA]</scope>
    <source>
        <plasmid evidence="8">pRHL2</plasmid>
    </source>
</reference>
<evidence type="ECO:0000313" key="7">
    <source>
        <dbReference type="EMBL" id="ABH00491.1"/>
    </source>
</evidence>
<organism evidence="7 8">
    <name type="scientific">Rhodococcus jostii (strain RHA1)</name>
    <dbReference type="NCBI Taxonomy" id="101510"/>
    <lineage>
        <taxon>Bacteria</taxon>
        <taxon>Bacillati</taxon>
        <taxon>Actinomycetota</taxon>
        <taxon>Actinomycetes</taxon>
        <taxon>Mycobacteriales</taxon>
        <taxon>Nocardiaceae</taxon>
        <taxon>Rhodococcus</taxon>
    </lineage>
</organism>
<dbReference type="Proteomes" id="UP000008710">
    <property type="component" value="Plasmid pRHL2"/>
</dbReference>
<comment type="similarity">
    <text evidence="1 4">Belongs to the aldehyde dehydrogenase family.</text>
</comment>
<dbReference type="Pfam" id="PF00171">
    <property type="entry name" value="Aldedh"/>
    <property type="match status" value="1"/>
</dbReference>
<dbReference type="HOGENOM" id="CLU_005391_0_0_11"/>
<dbReference type="PATRIC" id="fig|101510.16.peg.8696"/>
<dbReference type="Gene3D" id="3.40.605.10">
    <property type="entry name" value="Aldehyde Dehydrogenase, Chain A, domain 1"/>
    <property type="match status" value="1"/>
</dbReference>
<dbReference type="EC" id="1.2.1.-" evidence="7"/>
<dbReference type="InterPro" id="IPR016163">
    <property type="entry name" value="Ald_DH_C"/>
</dbReference>
<gene>
    <name evidence="7" type="ordered locus">RHA1_ro10302</name>
</gene>
<evidence type="ECO:0000313" key="8">
    <source>
        <dbReference type="Proteomes" id="UP000008710"/>
    </source>
</evidence>
<name>Q0RW45_RHOJR</name>
<dbReference type="InterPro" id="IPR016162">
    <property type="entry name" value="Ald_DH_N"/>
</dbReference>
<evidence type="ECO:0000256" key="2">
    <source>
        <dbReference type="ARBA" id="ARBA00023002"/>
    </source>
</evidence>
<dbReference type="SUPFAM" id="SSF53720">
    <property type="entry name" value="ALDH-like"/>
    <property type="match status" value="1"/>
</dbReference>
<dbReference type="KEGG" id="rha:RHA1_ro10302"/>
<dbReference type="InterPro" id="IPR016161">
    <property type="entry name" value="Ald_DH/histidinol_DH"/>
</dbReference>
<feature type="domain" description="Aldehyde dehydrogenase" evidence="6">
    <location>
        <begin position="33"/>
        <end position="483"/>
    </location>
</feature>
<evidence type="ECO:0000256" key="5">
    <source>
        <dbReference type="SAM" id="MobiDB-lite"/>
    </source>
</evidence>